<keyword evidence="1" id="KW-1185">Reference proteome</keyword>
<reference evidence="2" key="1">
    <citation type="submission" date="2016-11" db="UniProtKB">
        <authorList>
            <consortium name="WormBaseParasite"/>
        </authorList>
    </citation>
    <scope>IDENTIFICATION</scope>
</reference>
<organism evidence="1 2">
    <name type="scientific">Steinernema glaseri</name>
    <dbReference type="NCBI Taxonomy" id="37863"/>
    <lineage>
        <taxon>Eukaryota</taxon>
        <taxon>Metazoa</taxon>
        <taxon>Ecdysozoa</taxon>
        <taxon>Nematoda</taxon>
        <taxon>Chromadorea</taxon>
        <taxon>Rhabditida</taxon>
        <taxon>Tylenchina</taxon>
        <taxon>Panagrolaimomorpha</taxon>
        <taxon>Strongyloidoidea</taxon>
        <taxon>Steinernematidae</taxon>
        <taxon>Steinernema</taxon>
    </lineage>
</organism>
<evidence type="ECO:0000313" key="1">
    <source>
        <dbReference type="Proteomes" id="UP000095287"/>
    </source>
</evidence>
<evidence type="ECO:0000313" key="2">
    <source>
        <dbReference type="WBParaSite" id="L893_g21918.t1"/>
    </source>
</evidence>
<proteinExistence type="predicted"/>
<dbReference type="AlphaFoldDB" id="A0A1I7Z1B4"/>
<dbReference type="WBParaSite" id="L893_g21918.t1">
    <property type="protein sequence ID" value="L893_g21918.t1"/>
    <property type="gene ID" value="L893_g21918"/>
</dbReference>
<sequence>MDRVPFLFVNAVLHCLNSESLSAPRLLDHPLWSSVAEEHHRKRKDYVFWLCNPYADMYHVLMGQLDGPQYVTPEEWLRSDKTHLRIRKVYFSSPQWRNTPHRTFEEAVQCSRKMIPYLNDLKEIIVSIPLEDENKGWDFLWKRTCHTLNYNADVRETSVIRWQLENNDRLERINSYLFSYDEVSDLLPLCIEKRITWRMKFFLLRLMLRRLKAWQGEAQWDDIYPELPTKTVLGPPKPKQGRAFYEDEHIRKEFVWFSRNRTSFTITWK</sequence>
<name>A0A1I7Z1B4_9BILA</name>
<protein>
    <submittedName>
        <fullName evidence="2">Mab-21 domain-containing protein</fullName>
    </submittedName>
</protein>
<dbReference type="Proteomes" id="UP000095287">
    <property type="component" value="Unplaced"/>
</dbReference>
<accession>A0A1I7Z1B4</accession>